<comment type="caution">
    <text evidence="5">The sequence shown here is derived from an EMBL/GenBank/DDBJ whole genome shotgun (WGS) entry which is preliminary data.</text>
</comment>
<gene>
    <name evidence="5" type="ORF">GCM10022291_16680</name>
</gene>
<dbReference type="EMBL" id="BAABCA010000003">
    <property type="protein sequence ID" value="GAA4235269.1"/>
    <property type="molecule type" value="Genomic_DNA"/>
</dbReference>
<dbReference type="SMART" id="SM00560">
    <property type="entry name" value="LamGL"/>
    <property type="match status" value="1"/>
</dbReference>
<dbReference type="InterPro" id="IPR013320">
    <property type="entry name" value="ConA-like_dom_sf"/>
</dbReference>
<evidence type="ECO:0000256" key="1">
    <source>
        <dbReference type="ARBA" id="ARBA00022729"/>
    </source>
</evidence>
<reference evidence="6" key="1">
    <citation type="journal article" date="2019" name="Int. J. Syst. Evol. Microbiol.">
        <title>The Global Catalogue of Microorganisms (GCM) 10K type strain sequencing project: providing services to taxonomists for standard genome sequencing and annotation.</title>
        <authorList>
            <consortium name="The Broad Institute Genomics Platform"/>
            <consortium name="The Broad Institute Genome Sequencing Center for Infectious Disease"/>
            <person name="Wu L."/>
            <person name="Ma J."/>
        </authorList>
    </citation>
    <scope>NUCLEOTIDE SEQUENCE [LARGE SCALE GENOMIC DNA]</scope>
    <source>
        <strain evidence="6">JCM 17630</strain>
    </source>
</reference>
<sequence>MTANYIKIRNWCLPVLIFQLFIVNNVYAQYCKPANIGTFNNNTISNVSIGSINNSTKENTGSYTYFSSLPTADILVGETLTGTVTVKLNGWNKRVNTLVVWMNFNNSDDDFEDSGERFTYTIQDRTNKQDDKTIEIPISIPIPNTAKLGASVMRVGFRTSKSTNFTSCDYKYQAGEVEDYNINFISKNTNPQDAYNPEYCKPKNVGGWNIYRISKVAIGDLEHETTEQTGNYNYFSSLPAIDVKVGKTLNGVVTVSLDGWNTSTNILAVWLNFNEDIDDDFEDSGERFLFKVRNTTRQRNAKTIDVPISIPIPSTVKANNSVIRIAVVEGSNTKFTSCDLNYKSGEVEDYKIKYITDEDPDTGGGDGGGTAEPDRDTDGDGILDSVDIDDDNDGIVDDNECTNLLSDSGFNNKTGLKFGNNINVDISPWILGGGDKSNIIRVDGAGGYNYLNGGPFEDANPSTGDGEDQYYLDIASGSNDFYQTFTVNYKSKLVYGGYFSPRDGRTGSGRLRIFTGNKGDAGALIADSGKISFKSVGGISTTTPWTFVKEQVEVEAGTYSFVVSMDNDANFDEGFASACYDTDGDGILDYLDLDSDADGCPDALEGDGGFTIDDTVADLSMDGGSTHVYDNFNKGADANKNGLLDYLEPNGQQKGSSSNASVNNCPLVVDFDGVNDVVKAPSAFNINNWPELTLQFWVKPNTVKQENAGIIGQKGVLEITQNGTLKCELFKQGSNGAFTNSLWLNSSKTWQHVTLVYNKGLIQLFLNGEKKYEEKGSASTLSRSNNSFNIGGLIKSGDISNYFKGWIDEVRVFNVALTETQLQQIIYQEIKEDKGYVQGQVVAKHVEDVATGNKVNWNNLKLYYKMGDDFIDRKTIDYSQNKMHATLHNIYTKQEETAPLPFVTVEDADWSMQNTWLHGDVWDVKDIASSKEWSIVNIASDVEISQSLKTLGLIIEEGNTLKVTGDNSIENTWYLELNGTLDLQGDSQLIQTQNSDLVTSASGKILRRQEGTGNAYWYNYWSSPVGEPGVSKLIDNNSALNNSNNSGFKLSALKDGSGLNWQFTPGYTGRGSISTYWLYTFTNGLTYWDWVQLSTGTAIKPGVGYTQKGTGVPTAQQYIFEGKPNNGTILLDAKDKGGAGSVPSVSETTFLMGNPYPSAIDIHKFIDDNKGVIDGVLQLWQQWSGSSHNLNDYNGGYAQVNKLGATRAYQFVGLKGGTNGEQGGTRVPTRYLPVGQGFITEIVKSGSVQFNNNQRVFIKESDVDGTYNAGSVFLKQGNSKNTGKSTSGKLENDDVENFKKMRLELQSISGPSTHRELLLGFSEQTTDAYDYGYDAENVDINNNDIHLDLEGTDMNMQAYSEVDLEKVVPLNFKSSGSNSFEIKLSEIENFDDEEEIYLKDNFTGTYFDLTENKAYSFTSDQGKFNKRFEIVFQSEQQSLSVQEIAHNQNFVYFLNRDRKLYAKKLKASIKRLALVNMLGQPVLELENVSQNALENGIDIPVLATGSYVAYFRSDDNQVFSKKLIIN</sequence>
<dbReference type="PROSITE" id="PS00018">
    <property type="entry name" value="EF_HAND_1"/>
    <property type="match status" value="1"/>
</dbReference>
<dbReference type="InterPro" id="IPR018247">
    <property type="entry name" value="EF_Hand_1_Ca_BS"/>
</dbReference>
<proteinExistence type="predicted"/>
<feature type="domain" description="LamG-like jellyroll fold" evidence="4">
    <location>
        <begin position="690"/>
        <end position="820"/>
    </location>
</feature>
<evidence type="ECO:0000256" key="2">
    <source>
        <dbReference type="ARBA" id="ARBA00023157"/>
    </source>
</evidence>
<name>A0ABP8C7U7_9FLAO</name>
<dbReference type="SUPFAM" id="SSF49899">
    <property type="entry name" value="Concanavalin A-like lectins/glucanases"/>
    <property type="match status" value="1"/>
</dbReference>
<dbReference type="Proteomes" id="UP001501496">
    <property type="component" value="Unassembled WGS sequence"/>
</dbReference>
<keyword evidence="6" id="KW-1185">Reference proteome</keyword>
<accession>A0ABP8C7U7</accession>
<dbReference type="Gene3D" id="2.60.120.200">
    <property type="match status" value="1"/>
</dbReference>
<evidence type="ECO:0000313" key="5">
    <source>
        <dbReference type="EMBL" id="GAA4235269.1"/>
    </source>
</evidence>
<dbReference type="RefSeq" id="WP_344787709.1">
    <property type="nucleotide sequence ID" value="NZ_BAABCA010000003.1"/>
</dbReference>
<evidence type="ECO:0000259" key="4">
    <source>
        <dbReference type="SMART" id="SM00560"/>
    </source>
</evidence>
<feature type="region of interest" description="Disordered" evidence="3">
    <location>
        <begin position="356"/>
        <end position="381"/>
    </location>
</feature>
<organism evidence="5 6">
    <name type="scientific">Postechiella marina</name>
    <dbReference type="NCBI Taxonomy" id="943941"/>
    <lineage>
        <taxon>Bacteria</taxon>
        <taxon>Pseudomonadati</taxon>
        <taxon>Bacteroidota</taxon>
        <taxon>Flavobacteriia</taxon>
        <taxon>Flavobacteriales</taxon>
        <taxon>Flavobacteriaceae</taxon>
        <taxon>Postechiella</taxon>
    </lineage>
</organism>
<keyword evidence="1" id="KW-0732">Signal</keyword>
<keyword evidence="2" id="KW-1015">Disulfide bond</keyword>
<evidence type="ECO:0000256" key="3">
    <source>
        <dbReference type="SAM" id="MobiDB-lite"/>
    </source>
</evidence>
<evidence type="ECO:0000313" key="6">
    <source>
        <dbReference type="Proteomes" id="UP001501496"/>
    </source>
</evidence>
<dbReference type="InterPro" id="IPR006558">
    <property type="entry name" value="LamG-like"/>
</dbReference>
<dbReference type="Pfam" id="PF20009">
    <property type="entry name" value="GEVED"/>
    <property type="match status" value="2"/>
</dbReference>
<dbReference type="InterPro" id="IPR045474">
    <property type="entry name" value="GEVED"/>
</dbReference>
<protein>
    <recommendedName>
        <fullName evidence="4">LamG-like jellyroll fold domain-containing protein</fullName>
    </recommendedName>
</protein>
<dbReference type="Pfam" id="PF13385">
    <property type="entry name" value="Laminin_G_3"/>
    <property type="match status" value="1"/>
</dbReference>